<dbReference type="AlphaFoldDB" id="A0A2T0UF90"/>
<accession>A0A2T0UF90</accession>
<name>A0A2T0UF90_9ACTN</name>
<evidence type="ECO:0000313" key="1">
    <source>
        <dbReference type="EMBL" id="PRY56487.1"/>
    </source>
</evidence>
<sequence>MVDLLSRDTSAPALAVPADTAALPAGYRRPAVPQRVEIADAIDCTAEAAHRIGDRDFACGRHRFEVVAAHWHREPGLPVFDLDPGNDHVCNEVRAERREGAS</sequence>
<protein>
    <submittedName>
        <fullName evidence="1">Uncharacterized protein</fullName>
    </submittedName>
</protein>
<dbReference type="RefSeq" id="WP_106365911.1">
    <property type="nucleotide sequence ID" value="NZ_PVTJ01000009.1"/>
</dbReference>
<keyword evidence="2" id="KW-1185">Reference proteome</keyword>
<organism evidence="1 2">
    <name type="scientific">Glycomyces artemisiae</name>
    <dbReference type="NCBI Taxonomy" id="1076443"/>
    <lineage>
        <taxon>Bacteria</taxon>
        <taxon>Bacillati</taxon>
        <taxon>Actinomycetota</taxon>
        <taxon>Actinomycetes</taxon>
        <taxon>Glycomycetales</taxon>
        <taxon>Glycomycetaceae</taxon>
        <taxon>Glycomyces</taxon>
    </lineage>
</organism>
<dbReference type="EMBL" id="PVTJ01000009">
    <property type="protein sequence ID" value="PRY56487.1"/>
    <property type="molecule type" value="Genomic_DNA"/>
</dbReference>
<dbReference type="Proteomes" id="UP000238176">
    <property type="component" value="Unassembled WGS sequence"/>
</dbReference>
<reference evidence="1 2" key="1">
    <citation type="submission" date="2018-03" db="EMBL/GenBank/DDBJ databases">
        <title>Genomic Encyclopedia of Type Strains, Phase III (KMG-III): the genomes of soil and plant-associated and newly described type strains.</title>
        <authorList>
            <person name="Whitman W."/>
        </authorList>
    </citation>
    <scope>NUCLEOTIDE SEQUENCE [LARGE SCALE GENOMIC DNA]</scope>
    <source>
        <strain evidence="1 2">CGMCC 4.7067</strain>
    </source>
</reference>
<comment type="caution">
    <text evidence="1">The sequence shown here is derived from an EMBL/GenBank/DDBJ whole genome shotgun (WGS) entry which is preliminary data.</text>
</comment>
<gene>
    <name evidence="1" type="ORF">B0I28_109136</name>
</gene>
<proteinExistence type="predicted"/>
<evidence type="ECO:0000313" key="2">
    <source>
        <dbReference type="Proteomes" id="UP000238176"/>
    </source>
</evidence>